<comment type="caution">
    <text evidence="2">The sequence shown here is derived from an EMBL/GenBank/DDBJ whole genome shotgun (WGS) entry which is preliminary data.</text>
</comment>
<name>A0ABP9DK01_9BACT</name>
<protein>
    <recommendedName>
        <fullName evidence="1">VOC domain-containing protein</fullName>
    </recommendedName>
</protein>
<reference evidence="3" key="1">
    <citation type="journal article" date="2019" name="Int. J. Syst. Evol. Microbiol.">
        <title>The Global Catalogue of Microorganisms (GCM) 10K type strain sequencing project: providing services to taxonomists for standard genome sequencing and annotation.</title>
        <authorList>
            <consortium name="The Broad Institute Genomics Platform"/>
            <consortium name="The Broad Institute Genome Sequencing Center for Infectious Disease"/>
            <person name="Wu L."/>
            <person name="Ma J."/>
        </authorList>
    </citation>
    <scope>NUCLEOTIDE SEQUENCE [LARGE SCALE GENOMIC DNA]</scope>
    <source>
        <strain evidence="3">JCM 18326</strain>
    </source>
</reference>
<keyword evidence="3" id="KW-1185">Reference proteome</keyword>
<evidence type="ECO:0000259" key="1">
    <source>
        <dbReference type="PROSITE" id="PS51819"/>
    </source>
</evidence>
<dbReference type="Gene3D" id="3.10.180.10">
    <property type="entry name" value="2,3-Dihydroxybiphenyl 1,2-Dioxygenase, domain 1"/>
    <property type="match status" value="1"/>
</dbReference>
<feature type="domain" description="VOC" evidence="1">
    <location>
        <begin position="2"/>
        <end position="114"/>
    </location>
</feature>
<gene>
    <name evidence="2" type="ORF">GCM10023331_30690</name>
</gene>
<evidence type="ECO:0000313" key="3">
    <source>
        <dbReference type="Proteomes" id="UP001500298"/>
    </source>
</evidence>
<dbReference type="Proteomes" id="UP001500298">
    <property type="component" value="Unassembled WGS sequence"/>
</dbReference>
<dbReference type="SUPFAM" id="SSF54593">
    <property type="entry name" value="Glyoxalase/Bleomycin resistance protein/Dihydroxybiphenyl dioxygenase"/>
    <property type="match status" value="1"/>
</dbReference>
<accession>A0ABP9DK01</accession>
<dbReference type="EMBL" id="BAABJX010000048">
    <property type="protein sequence ID" value="GAA4843592.1"/>
    <property type="molecule type" value="Genomic_DNA"/>
</dbReference>
<dbReference type="InterPro" id="IPR029068">
    <property type="entry name" value="Glyas_Bleomycin-R_OHBP_Dase"/>
</dbReference>
<organism evidence="2 3">
    <name type="scientific">Algivirga pacifica</name>
    <dbReference type="NCBI Taxonomy" id="1162670"/>
    <lineage>
        <taxon>Bacteria</taxon>
        <taxon>Pseudomonadati</taxon>
        <taxon>Bacteroidota</taxon>
        <taxon>Cytophagia</taxon>
        <taxon>Cytophagales</taxon>
        <taxon>Flammeovirgaceae</taxon>
        <taxon>Algivirga</taxon>
    </lineage>
</organism>
<proteinExistence type="predicted"/>
<dbReference type="PROSITE" id="PS51819">
    <property type="entry name" value="VOC"/>
    <property type="match status" value="1"/>
</dbReference>
<dbReference type="RefSeq" id="WP_345373349.1">
    <property type="nucleotide sequence ID" value="NZ_BAABJX010000048.1"/>
</dbReference>
<evidence type="ECO:0000313" key="2">
    <source>
        <dbReference type="EMBL" id="GAA4843592.1"/>
    </source>
</evidence>
<dbReference type="InterPro" id="IPR037523">
    <property type="entry name" value="VOC_core"/>
</dbReference>
<sequence>MKIQELTLYSRNLPRQKSFYQNTLGLEITQETDTFFEITTQNTLLRFEEKSDATPYHFAFNIPSEKEEEVMEWLQQKVKILPFQGEKLVDFSAWNAKAMYFKDMDGNIVEFISRRNLQYPFHAPFDVKQLWEVSEIGMPTKRVSSIYGELKSVASIDFFDGDRERFLAAGGEHGLFIIIDYQQKDWIPTDDKALPSAFRCTFESNGKVYEIEYKEEKIIWHKK</sequence>
<dbReference type="InterPro" id="IPR004360">
    <property type="entry name" value="Glyas_Fos-R_dOase_dom"/>
</dbReference>
<dbReference type="Pfam" id="PF00903">
    <property type="entry name" value="Glyoxalase"/>
    <property type="match status" value="1"/>
</dbReference>